<keyword evidence="1" id="KW-1133">Transmembrane helix</keyword>
<reference evidence="2" key="1">
    <citation type="submission" date="2014-03" db="EMBL/GenBank/DDBJ databases">
        <title>NDM-1-Producing Acinetobacter lwoffii of Companion Animal Origin in China.</title>
        <authorList>
            <person name="Sun Y."/>
            <person name="Ji X."/>
            <person name="Guo X."/>
            <person name="Liu J."/>
            <person name="Zhu L."/>
            <person name="Zhou W."/>
            <person name="Zhao X."/>
            <person name="Tong P."/>
            <person name="Xia L."/>
            <person name="Qian J."/>
            <person name="Liu Q."/>
            <person name="Xu L."/>
            <person name="Feng S."/>
        </authorList>
    </citation>
    <scope>NUCLEOTIDE SEQUENCE</scope>
    <source>
        <strain evidence="2">Iz4b</strain>
        <plasmid evidence="2">pNDM-Iz4b</plasmid>
    </source>
</reference>
<keyword evidence="2" id="KW-0614">Plasmid</keyword>
<dbReference type="EMBL" id="KJ547696">
    <property type="protein sequence ID" value="AID58576.1"/>
    <property type="molecule type" value="Genomic_DNA"/>
</dbReference>
<reference evidence="3" key="2">
    <citation type="submission" date="2014-07" db="EMBL/GenBank/DDBJ databases">
        <authorList>
            <person name="Zhou D."/>
            <person name="Huang Y."/>
            <person name="Yuan J."/>
            <person name="Meng X."/>
            <person name="Tong Y."/>
        </authorList>
    </citation>
    <scope>NUCLEOTIDE SEQUENCE</scope>
    <source>
        <strain evidence="3">JN49-1</strain>
        <plasmid evidence="3">pNDM-JN01</plasmid>
    </source>
</reference>
<keyword evidence="1" id="KW-0812">Transmembrane</keyword>
<geneLocation type="plasmid" evidence="2">
    <name>pNDM-Iz4b</name>
</geneLocation>
<evidence type="ECO:0000256" key="1">
    <source>
        <dbReference type="SAM" id="Phobius"/>
    </source>
</evidence>
<geneLocation type="plasmid" evidence="3">
    <name>pNDM-JN01</name>
</geneLocation>
<dbReference type="GeneID" id="69464935"/>
<dbReference type="RefSeq" id="WP_017480467.1">
    <property type="nucleotide sequence ID" value="NZ_JACWEU010000071.1"/>
</dbReference>
<evidence type="ECO:0000313" key="3">
    <source>
        <dbReference type="EMBL" id="AJP18094.1"/>
    </source>
</evidence>
<dbReference type="AlphaFoldDB" id="A0A068F0U9"/>
<feature type="transmembrane region" description="Helical" evidence="1">
    <location>
        <begin position="52"/>
        <end position="70"/>
    </location>
</feature>
<evidence type="ECO:0000313" key="2">
    <source>
        <dbReference type="EMBL" id="AID58576.1"/>
    </source>
</evidence>
<organism evidence="2">
    <name type="scientific">Acinetobacter lwoffii</name>
    <dbReference type="NCBI Taxonomy" id="28090"/>
    <lineage>
        <taxon>Bacteria</taxon>
        <taxon>Pseudomonadati</taxon>
        <taxon>Pseudomonadota</taxon>
        <taxon>Gammaproteobacteria</taxon>
        <taxon>Moraxellales</taxon>
        <taxon>Moraxellaceae</taxon>
        <taxon>Acinetobacter</taxon>
    </lineage>
</organism>
<sequence>MKNTKYKSKILMIIIYTLVGMLAGYNIGNFISSHWYNDLGQPNQDFYEMIKIFFNLATTLLFGTACLYIFKDDIKN</sequence>
<protein>
    <submittedName>
        <fullName evidence="2">Uncharacterized protein</fullName>
    </submittedName>
</protein>
<dbReference type="EMBL" id="KM210086">
    <property type="protein sequence ID" value="AJP18094.1"/>
    <property type="molecule type" value="Genomic_DNA"/>
</dbReference>
<name>A0A068F0U9_ACILW</name>
<accession>A0A068F0U9</accession>
<reference evidence="3" key="3">
    <citation type="journal article" date="2015" name="Antimicrob. Agents Chemother.">
        <title>A Novel New Delhi Metallo-?-Lactamase Variant, NDM-14, Isolated in a Chinese Hospital Possesses Increased Enzymatic Activity against Carbapenems.</title>
        <authorList>
            <person name="Zou D."/>
            <person name="Huang Y."/>
            <person name="Zhao X."/>
            <person name="Liu W."/>
            <person name="Dong D."/>
            <person name="Li H."/>
            <person name="Wang X."/>
            <person name="Huang S."/>
            <person name="Wei X."/>
            <person name="Yan X."/>
            <person name="Yang Z."/>
            <person name="Tong Y."/>
            <person name="Huang L."/>
            <person name="Yuan J."/>
        </authorList>
    </citation>
    <scope>NUCLEOTIDE SEQUENCE</scope>
    <source>
        <strain evidence="3">JN49-1</strain>
        <plasmid evidence="3">pNDM-JN01</plasmid>
    </source>
</reference>
<feature type="transmembrane region" description="Helical" evidence="1">
    <location>
        <begin position="12"/>
        <end position="32"/>
    </location>
</feature>
<keyword evidence="1" id="KW-0472">Membrane</keyword>
<proteinExistence type="predicted"/>